<organism evidence="2 3">
    <name type="scientific">Thelephora terrestris</name>
    <dbReference type="NCBI Taxonomy" id="56493"/>
    <lineage>
        <taxon>Eukaryota</taxon>
        <taxon>Fungi</taxon>
        <taxon>Dikarya</taxon>
        <taxon>Basidiomycota</taxon>
        <taxon>Agaricomycotina</taxon>
        <taxon>Agaricomycetes</taxon>
        <taxon>Thelephorales</taxon>
        <taxon>Thelephoraceae</taxon>
        <taxon>Thelephora</taxon>
    </lineage>
</organism>
<dbReference type="Proteomes" id="UP000736335">
    <property type="component" value="Unassembled WGS sequence"/>
</dbReference>
<dbReference type="EMBL" id="WIUZ02000012">
    <property type="protein sequence ID" value="KAF9782133.1"/>
    <property type="molecule type" value="Genomic_DNA"/>
</dbReference>
<evidence type="ECO:0000313" key="3">
    <source>
        <dbReference type="Proteomes" id="UP000736335"/>
    </source>
</evidence>
<reference evidence="2" key="1">
    <citation type="journal article" date="2020" name="Nat. Commun.">
        <title>Large-scale genome sequencing of mycorrhizal fungi provides insights into the early evolution of symbiotic traits.</title>
        <authorList>
            <person name="Miyauchi S."/>
            <person name="Kiss E."/>
            <person name="Kuo A."/>
            <person name="Drula E."/>
            <person name="Kohler A."/>
            <person name="Sanchez-Garcia M."/>
            <person name="Morin E."/>
            <person name="Andreopoulos B."/>
            <person name="Barry K.W."/>
            <person name="Bonito G."/>
            <person name="Buee M."/>
            <person name="Carver A."/>
            <person name="Chen C."/>
            <person name="Cichocki N."/>
            <person name="Clum A."/>
            <person name="Culley D."/>
            <person name="Crous P.W."/>
            <person name="Fauchery L."/>
            <person name="Girlanda M."/>
            <person name="Hayes R.D."/>
            <person name="Keri Z."/>
            <person name="LaButti K."/>
            <person name="Lipzen A."/>
            <person name="Lombard V."/>
            <person name="Magnuson J."/>
            <person name="Maillard F."/>
            <person name="Murat C."/>
            <person name="Nolan M."/>
            <person name="Ohm R.A."/>
            <person name="Pangilinan J."/>
            <person name="Pereira M.F."/>
            <person name="Perotto S."/>
            <person name="Peter M."/>
            <person name="Pfister S."/>
            <person name="Riley R."/>
            <person name="Sitrit Y."/>
            <person name="Stielow J.B."/>
            <person name="Szollosi G."/>
            <person name="Zifcakova L."/>
            <person name="Stursova M."/>
            <person name="Spatafora J.W."/>
            <person name="Tedersoo L."/>
            <person name="Vaario L.M."/>
            <person name="Yamada A."/>
            <person name="Yan M."/>
            <person name="Wang P."/>
            <person name="Xu J."/>
            <person name="Bruns T."/>
            <person name="Baldrian P."/>
            <person name="Vilgalys R."/>
            <person name="Dunand C."/>
            <person name="Henrissat B."/>
            <person name="Grigoriev I.V."/>
            <person name="Hibbett D."/>
            <person name="Nagy L.G."/>
            <person name="Martin F.M."/>
        </authorList>
    </citation>
    <scope>NUCLEOTIDE SEQUENCE</scope>
    <source>
        <strain evidence="2">UH-Tt-Lm1</strain>
    </source>
</reference>
<protein>
    <submittedName>
        <fullName evidence="2">Uncharacterized protein</fullName>
    </submittedName>
</protein>
<feature type="region of interest" description="Disordered" evidence="1">
    <location>
        <begin position="61"/>
        <end position="88"/>
    </location>
</feature>
<feature type="compositionally biased region" description="Low complexity" evidence="1">
    <location>
        <begin position="63"/>
        <end position="74"/>
    </location>
</feature>
<keyword evidence="3" id="KW-1185">Reference proteome</keyword>
<gene>
    <name evidence="2" type="ORF">BJ322DRAFT_197008</name>
</gene>
<dbReference type="AlphaFoldDB" id="A0A9P6H8Y0"/>
<feature type="compositionally biased region" description="Basic and acidic residues" evidence="1">
    <location>
        <begin position="75"/>
        <end position="88"/>
    </location>
</feature>
<name>A0A9P6H8Y0_9AGAM</name>
<reference evidence="2" key="2">
    <citation type="submission" date="2020-11" db="EMBL/GenBank/DDBJ databases">
        <authorList>
            <consortium name="DOE Joint Genome Institute"/>
            <person name="Kuo A."/>
            <person name="Miyauchi S."/>
            <person name="Kiss E."/>
            <person name="Drula E."/>
            <person name="Kohler A."/>
            <person name="Sanchez-Garcia M."/>
            <person name="Andreopoulos B."/>
            <person name="Barry K.W."/>
            <person name="Bonito G."/>
            <person name="Buee M."/>
            <person name="Carver A."/>
            <person name="Chen C."/>
            <person name="Cichocki N."/>
            <person name="Clum A."/>
            <person name="Culley D."/>
            <person name="Crous P.W."/>
            <person name="Fauchery L."/>
            <person name="Girlanda M."/>
            <person name="Hayes R."/>
            <person name="Keri Z."/>
            <person name="Labutti K."/>
            <person name="Lipzen A."/>
            <person name="Lombard V."/>
            <person name="Magnuson J."/>
            <person name="Maillard F."/>
            <person name="Morin E."/>
            <person name="Murat C."/>
            <person name="Nolan M."/>
            <person name="Ohm R."/>
            <person name="Pangilinan J."/>
            <person name="Pereira M."/>
            <person name="Perotto S."/>
            <person name="Peter M."/>
            <person name="Riley R."/>
            <person name="Sitrit Y."/>
            <person name="Stielow B."/>
            <person name="Szollosi G."/>
            <person name="Zifcakova L."/>
            <person name="Stursova M."/>
            <person name="Spatafora J.W."/>
            <person name="Tedersoo L."/>
            <person name="Vaario L.-M."/>
            <person name="Yamada A."/>
            <person name="Yan M."/>
            <person name="Wang P."/>
            <person name="Xu J."/>
            <person name="Bruns T."/>
            <person name="Baldrian P."/>
            <person name="Vilgalys R."/>
            <person name="Henrissat B."/>
            <person name="Grigoriev I.V."/>
            <person name="Hibbett D."/>
            <person name="Nagy L.G."/>
            <person name="Martin F.M."/>
        </authorList>
    </citation>
    <scope>NUCLEOTIDE SEQUENCE</scope>
    <source>
        <strain evidence="2">UH-Tt-Lm1</strain>
    </source>
</reference>
<evidence type="ECO:0000313" key="2">
    <source>
        <dbReference type="EMBL" id="KAF9782133.1"/>
    </source>
</evidence>
<comment type="caution">
    <text evidence="2">The sequence shown here is derived from an EMBL/GenBank/DDBJ whole genome shotgun (WGS) entry which is preliminary data.</text>
</comment>
<proteinExistence type="predicted"/>
<evidence type="ECO:0000256" key="1">
    <source>
        <dbReference type="SAM" id="MobiDB-lite"/>
    </source>
</evidence>
<accession>A0A9P6H8Y0</accession>
<sequence>MLGLTITRRAIQVPTKRFATRSISRPTVSFRPRTTSVTCDSSSHHLQPSFKTPFARYFHHETVSSSTTDNSKTSSEQKEAENRERHLSRDERYMVARIVVGTTMSIITRMDNPKWFEENAETHVFSQARYDKIVEDLKALGTEDPNASQALERNVLWEAEEAEHSVNAETMLEVIKSLKGDTDPEAIRMLASLEAACWRIWRCPPHQLENLSPEEKSERFWDHIDYSDKL</sequence>